<dbReference type="RefSeq" id="WP_057099343.1">
    <property type="nucleotide sequence ID" value="NZ_JADMQI010000005.1"/>
</dbReference>
<dbReference type="InterPro" id="IPR052977">
    <property type="entry name" value="Polyferredoxin-like_ET"/>
</dbReference>
<gene>
    <name evidence="5" type="ORF">BvMPK_3559</name>
    <name evidence="6" type="ORF">KTG10_03775</name>
</gene>
<dbReference type="CDD" id="cd04647">
    <property type="entry name" value="LbH_MAT_like"/>
    <property type="match status" value="1"/>
</dbReference>
<dbReference type="InterPro" id="IPR001451">
    <property type="entry name" value="Hexapep"/>
</dbReference>
<evidence type="ECO:0000313" key="6">
    <source>
        <dbReference type="EMBL" id="MBU9137877.1"/>
    </source>
</evidence>
<dbReference type="EMBL" id="JAHPYS010000005">
    <property type="protein sequence ID" value="MBU9137877.1"/>
    <property type="molecule type" value="Genomic_DNA"/>
</dbReference>
<dbReference type="EC" id="2.3.1.18" evidence="5"/>
<keyword evidence="3" id="KW-0411">Iron-sulfur</keyword>
<dbReference type="Pfam" id="PF00132">
    <property type="entry name" value="Hexapep"/>
    <property type="match status" value="1"/>
</dbReference>
<keyword evidence="5" id="KW-0012">Acyltransferase</keyword>
<dbReference type="Proteomes" id="UP000061587">
    <property type="component" value="Chromosome"/>
</dbReference>
<dbReference type="GO" id="GO:0046872">
    <property type="term" value="F:metal ion binding"/>
    <property type="evidence" value="ECO:0007669"/>
    <property type="project" value="UniProtKB-KW"/>
</dbReference>
<evidence type="ECO:0000256" key="3">
    <source>
        <dbReference type="ARBA" id="ARBA00023014"/>
    </source>
</evidence>
<sequence length="598" mass="67686">MINIIDKAKCCGCNACGDVCTHGAITFNTDIEGFWYPVVNEDKCVDCGLCEKVCPILNIGELKKNDFPQPVCYAAEHKNMEVVFDSTSGGLFSALADIMYKDKGYVGGAIFNEDFSVRQYISNNKSDLPRIRSSKYLQSSFEGFFIEVRTLLRNGEKVLVCGSPCQMAALRAFLRKDYENLIIVDYICRGINSPKVWRKYLDSFEERYDSKVVYCKAKSKEYGWRNLTQKVILANGKHVYETKEQSNYTKGYLQTNAYCRPSCYECKFKGYPRMADITLADFWGIEKINTSMEKNLGTSLVMINSKKGKAYFENVKQRIHYIEVPFFQAEKGNPALNKPLGRPLVNRKQFFEDLNQMTFTEIADKYILPREQSWKQIVKGMLRYVRTIIRTTRMHPRPLWQLLKYNTVSEIFHGNILLPTPYCVIQINRKATIHKQGITFLGQKTKFRKSKLETRLSLDAGAILNLGPETIIGYGSDIEVFNGATLTFKGHGGSNIGLTVVCGDHIELGDGVMIGRNVTVRDNNGSHYINRQGYKNTKPVIIGDKVWLCESCTVMNGVKIGDGAIVGAKSFVITNIPAHTMVSGHPAQVVDEDILWKY</sequence>
<dbReference type="Gene3D" id="3.30.70.20">
    <property type="match status" value="1"/>
</dbReference>
<reference evidence="7" key="1">
    <citation type="submission" date="2015-10" db="EMBL/GenBank/DDBJ databases">
        <title>Extensive mobilome-driven genome diversification in gut-associated Bacteroides vulgatus mpk.</title>
        <authorList>
            <person name="Beier S."/>
            <person name="Lange A."/>
            <person name="Huson D.H."/>
            <person name="Frick J.-S."/>
            <person name="Autenrieth I.B."/>
        </authorList>
    </citation>
    <scope>NUCLEOTIDE SEQUENCE [LARGE SCALE GENOMIC DNA]</scope>
    <source>
        <strain evidence="7">mpk</strain>
    </source>
</reference>
<accession>A0A0P0M5D5</accession>
<dbReference type="PROSITE" id="PS51379">
    <property type="entry name" value="4FE4S_FER_2"/>
    <property type="match status" value="2"/>
</dbReference>
<dbReference type="Pfam" id="PF12838">
    <property type="entry name" value="Fer4_7"/>
    <property type="match status" value="1"/>
</dbReference>
<evidence type="ECO:0000313" key="7">
    <source>
        <dbReference type="Proteomes" id="UP000061587"/>
    </source>
</evidence>
<dbReference type="PROSITE" id="PS00198">
    <property type="entry name" value="4FE4S_FER_1"/>
    <property type="match status" value="1"/>
</dbReference>
<dbReference type="GO" id="GO:0008870">
    <property type="term" value="F:galactoside O-acetyltransferase activity"/>
    <property type="evidence" value="ECO:0007669"/>
    <property type="project" value="UniProtKB-EC"/>
</dbReference>
<evidence type="ECO:0000313" key="5">
    <source>
        <dbReference type="EMBL" id="ALK86120.1"/>
    </source>
</evidence>
<dbReference type="GO" id="GO:0051536">
    <property type="term" value="F:iron-sulfur cluster binding"/>
    <property type="evidence" value="ECO:0007669"/>
    <property type="project" value="UniProtKB-KW"/>
</dbReference>
<dbReference type="PANTHER" id="PTHR43193:SF2">
    <property type="entry name" value="POLYFERREDOXIN PROTEIN FWDF"/>
    <property type="match status" value="1"/>
</dbReference>
<dbReference type="PANTHER" id="PTHR43193">
    <property type="match status" value="1"/>
</dbReference>
<keyword evidence="5" id="KW-0808">Transferase</keyword>
<dbReference type="InterPro" id="IPR017900">
    <property type="entry name" value="4Fe4S_Fe_S_CS"/>
</dbReference>
<evidence type="ECO:0000259" key="4">
    <source>
        <dbReference type="PROSITE" id="PS51379"/>
    </source>
</evidence>
<protein>
    <submittedName>
        <fullName evidence="6">Coenzyme F420 hydrogenase/dehydrogenase, beta subunit C-terminal domain</fullName>
    </submittedName>
    <submittedName>
        <fullName evidence="5">Galactoside O-acetyltransferase</fullName>
        <ecNumber evidence="5">2.3.1.18</ecNumber>
    </submittedName>
</protein>
<evidence type="ECO:0000256" key="2">
    <source>
        <dbReference type="ARBA" id="ARBA00023004"/>
    </source>
</evidence>
<feature type="domain" description="4Fe-4S ferredoxin-type" evidence="4">
    <location>
        <begin position="35"/>
        <end position="65"/>
    </location>
</feature>
<dbReference type="InterPro" id="IPR007525">
    <property type="entry name" value="FrhB_FdhB_C"/>
</dbReference>
<dbReference type="EMBL" id="CP013020">
    <property type="protein sequence ID" value="ALK86120.1"/>
    <property type="molecule type" value="Genomic_DNA"/>
</dbReference>
<evidence type="ECO:0000256" key="1">
    <source>
        <dbReference type="ARBA" id="ARBA00022723"/>
    </source>
</evidence>
<name>A0A0P0M5D5_PHOVU</name>
<proteinExistence type="predicted"/>
<keyword evidence="1" id="KW-0479">Metal-binding</keyword>
<dbReference type="InterPro" id="IPR011004">
    <property type="entry name" value="Trimer_LpxA-like_sf"/>
</dbReference>
<dbReference type="Gene3D" id="2.160.10.10">
    <property type="entry name" value="Hexapeptide repeat proteins"/>
    <property type="match status" value="1"/>
</dbReference>
<dbReference type="InterPro" id="IPR017896">
    <property type="entry name" value="4Fe4S_Fe-S-bd"/>
</dbReference>
<organism evidence="5 7">
    <name type="scientific">Phocaeicola vulgatus</name>
    <name type="common">Bacteroides vulgatus</name>
    <dbReference type="NCBI Taxonomy" id="821"/>
    <lineage>
        <taxon>Bacteria</taxon>
        <taxon>Pseudomonadati</taxon>
        <taxon>Bacteroidota</taxon>
        <taxon>Bacteroidia</taxon>
        <taxon>Bacteroidales</taxon>
        <taxon>Bacteroidaceae</taxon>
        <taxon>Phocaeicola</taxon>
    </lineage>
</organism>
<dbReference type="SUPFAM" id="SSF51161">
    <property type="entry name" value="Trimeric LpxA-like enzymes"/>
    <property type="match status" value="1"/>
</dbReference>
<keyword evidence="2" id="KW-0408">Iron</keyword>
<dbReference type="Pfam" id="PF04432">
    <property type="entry name" value="FrhB_FdhB_C"/>
    <property type="match status" value="1"/>
</dbReference>
<dbReference type="AlphaFoldDB" id="A0A0P0M5D5"/>
<dbReference type="Proteomes" id="UP000736888">
    <property type="component" value="Unassembled WGS sequence"/>
</dbReference>
<dbReference type="SUPFAM" id="SSF54862">
    <property type="entry name" value="4Fe-4S ferredoxins"/>
    <property type="match status" value="1"/>
</dbReference>
<reference evidence="6" key="3">
    <citation type="submission" date="2021-06" db="EMBL/GenBank/DDBJ databases">
        <title>Collection of gut derived symbiotic bacterial strains cultured from healthy donors.</title>
        <authorList>
            <person name="Lin H."/>
            <person name="Littmann E."/>
            <person name="Pamer E.G."/>
        </authorList>
    </citation>
    <scope>NUCLEOTIDE SEQUENCE</scope>
    <source>
        <strain evidence="6">MSK.6.33</strain>
    </source>
</reference>
<feature type="domain" description="4Fe-4S ferredoxin-type" evidence="4">
    <location>
        <begin position="1"/>
        <end position="30"/>
    </location>
</feature>
<dbReference type="PATRIC" id="fig|821.40.peg.4283"/>
<reference evidence="5 7" key="2">
    <citation type="journal article" date="2016" name="Genome Biol. Evol.">
        <title>Extensive mobilome-driven genome diversification in mouse gut-associated Bacteroides vulgatus mpk.</title>
        <authorList>
            <person name="Lange A."/>
            <person name="Beier S."/>
            <person name="Steimle A."/>
            <person name="Autenrieth I.B."/>
            <person name="Huson D.H."/>
            <person name="Frick J.S."/>
        </authorList>
    </citation>
    <scope>NUCLEOTIDE SEQUENCE [LARGE SCALE GENOMIC DNA]</scope>
    <source>
        <strain evidence="7">mpk</strain>
        <strain evidence="5">Mpk</strain>
    </source>
</reference>